<comment type="similarity">
    <text evidence="1">Belongs to the sigma-70 factor family. ECF subfamily.</text>
</comment>
<sequence length="166" mass="19842">MNIEDLYAQYFKDVYHFVLSLTKNSALTEDIVQETFTRAYLNLDSFRNQPNKAWLFTVSRNIYYDHIRKNKNIADIDYDYSTIPDTNISPEDALFQKEKLQQLYEEIMNLKENYRDAIICFYLKELNYKEAATEMNVTESNFKSILFRAKKSLKRSLERKGEPLEE</sequence>
<dbReference type="Pfam" id="PF08281">
    <property type="entry name" value="Sigma70_r4_2"/>
    <property type="match status" value="1"/>
</dbReference>
<evidence type="ECO:0000313" key="9">
    <source>
        <dbReference type="Proteomes" id="UP000287296"/>
    </source>
</evidence>
<dbReference type="InterPro" id="IPR039425">
    <property type="entry name" value="RNA_pol_sigma-70-like"/>
</dbReference>
<name>A0A429X9Q6_SIMTE</name>
<dbReference type="InterPro" id="IPR036388">
    <property type="entry name" value="WH-like_DNA-bd_sf"/>
</dbReference>
<accession>A0A429X9Q6</accession>
<organism evidence="8 9">
    <name type="scientific">Siminovitchia terrae</name>
    <name type="common">Bacillus terrae</name>
    <dbReference type="NCBI Taxonomy" id="1914933"/>
    <lineage>
        <taxon>Bacteria</taxon>
        <taxon>Bacillati</taxon>
        <taxon>Bacillota</taxon>
        <taxon>Bacilli</taxon>
        <taxon>Bacillales</taxon>
        <taxon>Bacillaceae</taxon>
        <taxon>Siminovitchia</taxon>
    </lineage>
</organism>
<evidence type="ECO:0000259" key="7">
    <source>
        <dbReference type="Pfam" id="PF08281"/>
    </source>
</evidence>
<dbReference type="EMBL" id="QYTW02000006">
    <property type="protein sequence ID" value="RST60165.1"/>
    <property type="molecule type" value="Genomic_DNA"/>
</dbReference>
<evidence type="ECO:0000313" key="8">
    <source>
        <dbReference type="EMBL" id="RST60165.1"/>
    </source>
</evidence>
<dbReference type="AlphaFoldDB" id="A0A429X9Q6"/>
<evidence type="ECO:0000259" key="6">
    <source>
        <dbReference type="Pfam" id="PF04542"/>
    </source>
</evidence>
<dbReference type="CDD" id="cd06171">
    <property type="entry name" value="Sigma70_r4"/>
    <property type="match status" value="1"/>
</dbReference>
<keyword evidence="5" id="KW-0804">Transcription</keyword>
<proteinExistence type="inferred from homology"/>
<dbReference type="OrthoDB" id="9795666at2"/>
<dbReference type="InterPro" id="IPR013324">
    <property type="entry name" value="RNA_pol_sigma_r3/r4-like"/>
</dbReference>
<dbReference type="GO" id="GO:0016987">
    <property type="term" value="F:sigma factor activity"/>
    <property type="evidence" value="ECO:0007669"/>
    <property type="project" value="UniProtKB-KW"/>
</dbReference>
<dbReference type="InterPro" id="IPR014284">
    <property type="entry name" value="RNA_pol_sigma-70_dom"/>
</dbReference>
<dbReference type="InterPro" id="IPR013325">
    <property type="entry name" value="RNA_pol_sigma_r2"/>
</dbReference>
<dbReference type="Proteomes" id="UP000287296">
    <property type="component" value="Unassembled WGS sequence"/>
</dbReference>
<dbReference type="RefSeq" id="WP_120117191.1">
    <property type="nucleotide sequence ID" value="NZ_QYTW02000006.1"/>
</dbReference>
<keyword evidence="4" id="KW-0238">DNA-binding</keyword>
<dbReference type="PANTHER" id="PTHR43133">
    <property type="entry name" value="RNA POLYMERASE ECF-TYPE SIGMA FACTO"/>
    <property type="match status" value="1"/>
</dbReference>
<feature type="domain" description="RNA polymerase sigma-70 region 2" evidence="6">
    <location>
        <begin position="6"/>
        <end position="71"/>
    </location>
</feature>
<evidence type="ECO:0000256" key="3">
    <source>
        <dbReference type="ARBA" id="ARBA00023082"/>
    </source>
</evidence>
<dbReference type="PANTHER" id="PTHR43133:SF52">
    <property type="entry name" value="ECF RNA POLYMERASE SIGMA FACTOR SIGL"/>
    <property type="match status" value="1"/>
</dbReference>
<gene>
    <name evidence="8" type="ORF">D5F11_008905</name>
</gene>
<keyword evidence="3" id="KW-0731">Sigma factor</keyword>
<comment type="caution">
    <text evidence="8">The sequence shown here is derived from an EMBL/GenBank/DDBJ whole genome shotgun (WGS) entry which is preliminary data.</text>
</comment>
<keyword evidence="2" id="KW-0805">Transcription regulation</keyword>
<protein>
    <submittedName>
        <fullName evidence="8">Sigma-70 family RNA polymerase sigma factor</fullName>
    </submittedName>
</protein>
<feature type="domain" description="RNA polymerase sigma factor 70 region 4 type 2" evidence="7">
    <location>
        <begin position="101"/>
        <end position="153"/>
    </location>
</feature>
<dbReference type="SUPFAM" id="SSF88946">
    <property type="entry name" value="Sigma2 domain of RNA polymerase sigma factors"/>
    <property type="match status" value="1"/>
</dbReference>
<evidence type="ECO:0000256" key="1">
    <source>
        <dbReference type="ARBA" id="ARBA00010641"/>
    </source>
</evidence>
<dbReference type="Gene3D" id="1.10.10.10">
    <property type="entry name" value="Winged helix-like DNA-binding domain superfamily/Winged helix DNA-binding domain"/>
    <property type="match status" value="1"/>
</dbReference>
<dbReference type="NCBIfam" id="TIGR02937">
    <property type="entry name" value="sigma70-ECF"/>
    <property type="match status" value="1"/>
</dbReference>
<reference evidence="8 9" key="1">
    <citation type="submission" date="2018-12" db="EMBL/GenBank/DDBJ databases">
        <authorList>
            <person name="Sun L."/>
            <person name="Chen Z."/>
        </authorList>
    </citation>
    <scope>NUCLEOTIDE SEQUENCE [LARGE SCALE GENOMIC DNA]</scope>
    <source>
        <strain evidence="8 9">LMG 29736</strain>
    </source>
</reference>
<evidence type="ECO:0000256" key="5">
    <source>
        <dbReference type="ARBA" id="ARBA00023163"/>
    </source>
</evidence>
<dbReference type="GO" id="GO:0003677">
    <property type="term" value="F:DNA binding"/>
    <property type="evidence" value="ECO:0007669"/>
    <property type="project" value="UniProtKB-KW"/>
</dbReference>
<dbReference type="Pfam" id="PF04542">
    <property type="entry name" value="Sigma70_r2"/>
    <property type="match status" value="1"/>
</dbReference>
<dbReference type="Gene3D" id="1.10.1740.10">
    <property type="match status" value="1"/>
</dbReference>
<dbReference type="GO" id="GO:0006352">
    <property type="term" value="P:DNA-templated transcription initiation"/>
    <property type="evidence" value="ECO:0007669"/>
    <property type="project" value="InterPro"/>
</dbReference>
<dbReference type="InterPro" id="IPR013249">
    <property type="entry name" value="RNA_pol_sigma70_r4_t2"/>
</dbReference>
<evidence type="ECO:0000256" key="2">
    <source>
        <dbReference type="ARBA" id="ARBA00023015"/>
    </source>
</evidence>
<dbReference type="InterPro" id="IPR007627">
    <property type="entry name" value="RNA_pol_sigma70_r2"/>
</dbReference>
<evidence type="ECO:0000256" key="4">
    <source>
        <dbReference type="ARBA" id="ARBA00023125"/>
    </source>
</evidence>
<dbReference type="SUPFAM" id="SSF88659">
    <property type="entry name" value="Sigma3 and sigma4 domains of RNA polymerase sigma factors"/>
    <property type="match status" value="1"/>
</dbReference>